<keyword evidence="6 8" id="KW-0376">Hydrogen peroxide</keyword>
<keyword evidence="12" id="KW-1185">Reference proteome</keyword>
<dbReference type="InterPro" id="IPR000763">
    <property type="entry name" value="Catalase_peroxidase"/>
</dbReference>
<comment type="caution">
    <text evidence="11">The sequence shown here is derived from an EMBL/GenBank/DDBJ whole genome shotgun (WGS) entry which is preliminary data.</text>
</comment>
<feature type="domain" description="Plant heme peroxidase family profile" evidence="10">
    <location>
        <begin position="126"/>
        <end position="442"/>
    </location>
</feature>
<comment type="subunit">
    <text evidence="8">Homodimer or homotetramer.</text>
</comment>
<comment type="PTM">
    <text evidence="8">Formation of the three residue Trp-Tyr-Met cross-link is important for the catalase, but not the peroxidase activity of the enzyme.</text>
</comment>
<feature type="binding site" description="axial binding residue" evidence="8">
    <location>
        <position position="261"/>
    </location>
    <ligand>
        <name>heme b</name>
        <dbReference type="ChEBI" id="CHEBI:60344"/>
    </ligand>
    <ligandPart>
        <name>Fe</name>
        <dbReference type="ChEBI" id="CHEBI:18248"/>
    </ligandPart>
</feature>
<dbReference type="PROSITE" id="PS00436">
    <property type="entry name" value="PEROXIDASE_2"/>
    <property type="match status" value="1"/>
</dbReference>
<dbReference type="PROSITE" id="PS50873">
    <property type="entry name" value="PEROXIDASE_4"/>
    <property type="match status" value="1"/>
</dbReference>
<sequence length="718" mass="79848">MPNNKCPVIHGATTEISMSNMEWWPKALNLDILHQHDSKTNPMSAGFNYREQVKLLDVDSLKKDLHALMTDSQAWWPADWGHYGGLMIRLSWHAAGTYRTADGRGGAGRGNQRFAPLNSWPDNVNLDKARRLLWPIKKKYGNKLSWADLIAYAGTIAYESMGLKTFGFAFGREDIWHPEKDIYWGAEKEWLAPSGSEGSRYSGERNLENPLASVMMGLIYVNPEGVDGHPNPLKTANDVRVTFSRMAMNDEETVALTAGGHTVGKCHGNGDAALLGPVPEGADIEDQGLGWINKSQRGIGRDTVSSGLEGAWTTHPTQWDNGYFTLLLNHEWQLSKSPAGAWQWEPINIKEEDKPVDVEDLTHRYNPIMTDADMAMKLDPDYQKISARFYKDPEYFSDVFARTWFKLTHRDMGPKTRYIGPDVPAEDLLWQDPVPKGCTNYDVEAVKAQIAASGLSVSDMVTTAWDSARTFRGSDLRGGANGARIRLAPQRDWQGNEPERLNRVLAVLEPIAAQNGVSVADVIVLAGNLGVEQAAKAAGFAIKVPFSSGRGDATAEMTDVESFHVLEPLHDGYRNWLKSDYAVSAEELMLDQTQLLGLTAQEMTVLLGGMRVLGTNYAGVSHGVFTERLGALTNDFFVNLTDMNNAWQPLGSNLYEISDRETAKVKWTATRVDLVFGSNSILRAYAEVYAQDDNQQKFVEDFIAVWTKVMNSDRFDLS</sequence>
<dbReference type="InterPro" id="IPR010255">
    <property type="entry name" value="Haem_peroxidase_sf"/>
</dbReference>
<feature type="active site" description="Proton acceptor" evidence="8">
    <location>
        <position position="93"/>
    </location>
</feature>
<feature type="cross-link" description="Tryptophyl-tyrosyl-methioninium (Tyr-Met) (with Trp-92)" evidence="8">
    <location>
        <begin position="220"/>
        <end position="246"/>
    </location>
</feature>
<dbReference type="InterPro" id="IPR019794">
    <property type="entry name" value="Peroxidases_AS"/>
</dbReference>
<dbReference type="InterPro" id="IPR002016">
    <property type="entry name" value="Haem_peroxidase"/>
</dbReference>
<comment type="similarity">
    <text evidence="8 9">Belongs to the peroxidase family. Peroxidase/catalase subfamily.</text>
</comment>
<comment type="catalytic activity">
    <reaction evidence="7 8 9">
        <text>2 H2O2 = O2 + 2 H2O</text>
        <dbReference type="Rhea" id="RHEA:20309"/>
        <dbReference type="ChEBI" id="CHEBI:15377"/>
        <dbReference type="ChEBI" id="CHEBI:15379"/>
        <dbReference type="ChEBI" id="CHEBI:16240"/>
        <dbReference type="EC" id="1.11.1.21"/>
    </reaction>
</comment>
<evidence type="ECO:0000256" key="7">
    <source>
        <dbReference type="ARBA" id="ARBA00049145"/>
    </source>
</evidence>
<dbReference type="SUPFAM" id="SSF48113">
    <property type="entry name" value="Heme-dependent peroxidases"/>
    <property type="match status" value="2"/>
</dbReference>
<dbReference type="NCBIfam" id="TIGR00198">
    <property type="entry name" value="cat_per_HPI"/>
    <property type="match status" value="1"/>
</dbReference>
<dbReference type="Proteomes" id="UP000604898">
    <property type="component" value="Unassembled WGS sequence"/>
</dbReference>
<keyword evidence="4 8" id="KW-0560">Oxidoreductase</keyword>
<proteinExistence type="inferred from homology"/>
<comment type="caution">
    <text evidence="8">Lacks conserved residue(s) required for the propagation of feature annotation.</text>
</comment>
<evidence type="ECO:0000256" key="9">
    <source>
        <dbReference type="RuleBase" id="RU003451"/>
    </source>
</evidence>
<evidence type="ECO:0000256" key="4">
    <source>
        <dbReference type="ARBA" id="ARBA00023002"/>
    </source>
</evidence>
<keyword evidence="3 8" id="KW-0479">Metal-binding</keyword>
<dbReference type="HAMAP" id="MF_01961">
    <property type="entry name" value="Catal_peroxid"/>
    <property type="match status" value="1"/>
</dbReference>
<name>A0ABS1SXG8_9GAMM</name>
<dbReference type="PANTHER" id="PTHR30555">
    <property type="entry name" value="HYDROPEROXIDASE I, BIFUNCTIONAL CATALASE-PEROXIDASE"/>
    <property type="match status" value="1"/>
</dbReference>
<dbReference type="PRINTS" id="PR00458">
    <property type="entry name" value="PEROXIDASE"/>
</dbReference>
<evidence type="ECO:0000259" key="10">
    <source>
        <dbReference type="PROSITE" id="PS50873"/>
    </source>
</evidence>
<organism evidence="11 12">
    <name type="scientific">Shewanella schlegeliana</name>
    <dbReference type="NCBI Taxonomy" id="190308"/>
    <lineage>
        <taxon>Bacteria</taxon>
        <taxon>Pseudomonadati</taxon>
        <taxon>Pseudomonadota</taxon>
        <taxon>Gammaproteobacteria</taxon>
        <taxon>Alteromonadales</taxon>
        <taxon>Shewanellaceae</taxon>
        <taxon>Shewanella</taxon>
    </lineage>
</organism>
<dbReference type="RefSeq" id="WP_202720219.1">
    <property type="nucleotide sequence ID" value="NZ_BPEX01000026.1"/>
</dbReference>
<dbReference type="PRINTS" id="PR00460">
    <property type="entry name" value="BPEROXIDASE"/>
</dbReference>
<comment type="cofactor">
    <cofactor evidence="8">
        <name>heme b</name>
        <dbReference type="ChEBI" id="CHEBI:60344"/>
    </cofactor>
    <text evidence="8">Binds 1 heme b (iron(II)-protoporphyrin IX) group per dimer.</text>
</comment>
<dbReference type="NCBIfam" id="NF011635">
    <property type="entry name" value="PRK15061.1"/>
    <property type="match status" value="1"/>
</dbReference>
<dbReference type="CDD" id="cd00649">
    <property type="entry name" value="catalase_peroxidase_1"/>
    <property type="match status" value="1"/>
</dbReference>
<feature type="site" description="Transition state stabilizer" evidence="8">
    <location>
        <position position="89"/>
    </location>
</feature>
<reference evidence="11 12" key="1">
    <citation type="submission" date="2021-01" db="EMBL/GenBank/DDBJ databases">
        <title>Genome sequence of Shewanella schlegeliana JCM 11561.</title>
        <authorList>
            <person name="Zhang H."/>
            <person name="Li C."/>
        </authorList>
    </citation>
    <scope>NUCLEOTIDE SEQUENCE [LARGE SCALE GENOMIC DNA]</scope>
    <source>
        <strain evidence="11 12">JCM 11561</strain>
    </source>
</reference>
<dbReference type="EMBL" id="JAESVD010000001">
    <property type="protein sequence ID" value="MBL4911991.1"/>
    <property type="molecule type" value="Genomic_DNA"/>
</dbReference>
<comment type="catalytic activity">
    <reaction evidence="8 9">
        <text>H2O2 + AH2 = A + 2 H2O</text>
        <dbReference type="Rhea" id="RHEA:30275"/>
        <dbReference type="ChEBI" id="CHEBI:13193"/>
        <dbReference type="ChEBI" id="CHEBI:15377"/>
        <dbReference type="ChEBI" id="CHEBI:16240"/>
        <dbReference type="ChEBI" id="CHEBI:17499"/>
        <dbReference type="EC" id="1.11.1.21"/>
    </reaction>
</comment>
<keyword evidence="1 8" id="KW-0575">Peroxidase</keyword>
<keyword evidence="2 8" id="KW-0349">Heme</keyword>
<protein>
    <recommendedName>
        <fullName evidence="8 9">Catalase-peroxidase</fullName>
        <shortName evidence="8">CP</shortName>
        <ecNumber evidence="8 9">1.11.1.21</ecNumber>
    </recommendedName>
    <alternativeName>
        <fullName evidence="8">Peroxidase/catalase</fullName>
    </alternativeName>
</protein>
<evidence type="ECO:0000313" key="12">
    <source>
        <dbReference type="Proteomes" id="UP000604898"/>
    </source>
</evidence>
<comment type="function">
    <text evidence="8">Bifunctional enzyme with both catalase and broad-spectrum peroxidase activity.</text>
</comment>
<dbReference type="EC" id="1.11.1.21" evidence="8 9"/>
<evidence type="ECO:0000256" key="6">
    <source>
        <dbReference type="ARBA" id="ARBA00023324"/>
    </source>
</evidence>
<gene>
    <name evidence="8 11" type="primary">katG</name>
    <name evidence="11" type="ORF">JMA39_02350</name>
</gene>
<evidence type="ECO:0000313" key="11">
    <source>
        <dbReference type="EMBL" id="MBL4911991.1"/>
    </source>
</evidence>
<dbReference type="Pfam" id="PF00141">
    <property type="entry name" value="peroxidase"/>
    <property type="match status" value="2"/>
</dbReference>
<dbReference type="Gene3D" id="1.10.520.10">
    <property type="match status" value="2"/>
</dbReference>
<dbReference type="PANTHER" id="PTHR30555:SF6">
    <property type="entry name" value="CATALASE-PEROXIDASE"/>
    <property type="match status" value="1"/>
</dbReference>
<accession>A0ABS1SXG8</accession>
<dbReference type="CDD" id="cd08200">
    <property type="entry name" value="catalase_peroxidase_2"/>
    <property type="match status" value="1"/>
</dbReference>
<evidence type="ECO:0000256" key="5">
    <source>
        <dbReference type="ARBA" id="ARBA00023004"/>
    </source>
</evidence>
<evidence type="ECO:0000256" key="2">
    <source>
        <dbReference type="ARBA" id="ARBA00022617"/>
    </source>
</evidence>
<evidence type="ECO:0000256" key="3">
    <source>
        <dbReference type="ARBA" id="ARBA00022723"/>
    </source>
</evidence>
<evidence type="ECO:0000256" key="8">
    <source>
        <dbReference type="HAMAP-Rule" id="MF_01961"/>
    </source>
</evidence>
<keyword evidence="5 8" id="KW-0408">Iron</keyword>
<dbReference type="Gene3D" id="1.10.420.10">
    <property type="entry name" value="Peroxidase, domain 2"/>
    <property type="match status" value="2"/>
</dbReference>
<dbReference type="GO" id="GO:0004601">
    <property type="term" value="F:peroxidase activity"/>
    <property type="evidence" value="ECO:0007669"/>
    <property type="project" value="UniProtKB-KW"/>
</dbReference>
<evidence type="ECO:0000256" key="1">
    <source>
        <dbReference type="ARBA" id="ARBA00022559"/>
    </source>
</evidence>